<feature type="transmembrane region" description="Helical" evidence="1">
    <location>
        <begin position="68"/>
        <end position="86"/>
    </location>
</feature>
<feature type="transmembrane region" description="Helical" evidence="1">
    <location>
        <begin position="321"/>
        <end position="342"/>
    </location>
</feature>
<keyword evidence="1" id="KW-0472">Membrane</keyword>
<sequence length="396" mass="42433">MGDVYNVYERWSGAWLHGGYVDPSWYSMVSERTHVGFVGITEPWVYPQLALVPMLLAWLFAWAGGYTIGWAILVTVADAAAFALLVGTGRATGRTVAAWFWLSFIALLGPVGIYRLDGFTVPLAIAGCLWLVGRPWLGSALLAIATWIKVWPAALVVAAVVALRRRLVVVAAGLAVSAATLLVVVVLGGGAHAFGFIADQSDRGIQLEAPVGTLYLWQAVAGVAGSSVYYDFDLITFQVTGPHVDAVIAVMTPLQILAVVALAAPGAVKVWRGASFAALFPRLALGLVLAFIVFNKVGSPQYMTWIVAPLVVGMVVDRRHWWGPAALALAIAFLTQAVYPLTYWQLVSAQPIPAALLTARNVLLVALFAWVVVMIARVAPHPHVHARLQRQRAAAS</sequence>
<keyword evidence="3" id="KW-1185">Reference proteome</keyword>
<dbReference type="EMBL" id="JABEMB010000016">
    <property type="protein sequence ID" value="NNH04430.1"/>
    <property type="molecule type" value="Genomic_DNA"/>
</dbReference>
<keyword evidence="1" id="KW-0812">Transmembrane</keyword>
<feature type="transmembrane region" description="Helical" evidence="1">
    <location>
        <begin position="44"/>
        <end position="62"/>
    </location>
</feature>
<comment type="caution">
    <text evidence="2">The sequence shown here is derived from an EMBL/GenBank/DDBJ whole genome shotgun (WGS) entry which is preliminary data.</text>
</comment>
<feature type="transmembrane region" description="Helical" evidence="1">
    <location>
        <begin position="274"/>
        <end position="294"/>
    </location>
</feature>
<evidence type="ECO:0000256" key="1">
    <source>
        <dbReference type="SAM" id="Phobius"/>
    </source>
</evidence>
<dbReference type="Proteomes" id="UP000543598">
    <property type="component" value="Unassembled WGS sequence"/>
</dbReference>
<feature type="transmembrane region" description="Helical" evidence="1">
    <location>
        <begin position="136"/>
        <end position="161"/>
    </location>
</feature>
<feature type="transmembrane region" description="Helical" evidence="1">
    <location>
        <begin position="168"/>
        <end position="194"/>
    </location>
</feature>
<feature type="transmembrane region" description="Helical" evidence="1">
    <location>
        <begin position="98"/>
        <end position="116"/>
    </location>
</feature>
<name>A0A7Y2M0X8_9MICO</name>
<feature type="transmembrane region" description="Helical" evidence="1">
    <location>
        <begin position="244"/>
        <end position="268"/>
    </location>
</feature>
<reference evidence="2 3" key="1">
    <citation type="submission" date="2020-05" db="EMBL/GenBank/DDBJ databases">
        <title>MicrobeNet Type strains.</title>
        <authorList>
            <person name="Nicholson A.C."/>
        </authorList>
    </citation>
    <scope>NUCLEOTIDE SEQUENCE [LARGE SCALE GENOMIC DNA]</scope>
    <source>
        <strain evidence="2 3">JCM 14282</strain>
    </source>
</reference>
<proteinExistence type="predicted"/>
<feature type="transmembrane region" description="Helical" evidence="1">
    <location>
        <begin position="362"/>
        <end position="380"/>
    </location>
</feature>
<evidence type="ECO:0000313" key="3">
    <source>
        <dbReference type="Proteomes" id="UP000543598"/>
    </source>
</evidence>
<gene>
    <name evidence="2" type="ORF">HLA99_11295</name>
</gene>
<protein>
    <submittedName>
        <fullName evidence="2">DUF2029 domain-containing protein</fullName>
    </submittedName>
</protein>
<evidence type="ECO:0000313" key="2">
    <source>
        <dbReference type="EMBL" id="NNH04430.1"/>
    </source>
</evidence>
<keyword evidence="1" id="KW-1133">Transmembrane helix</keyword>
<accession>A0A7Y2M0X8</accession>
<dbReference type="AlphaFoldDB" id="A0A7Y2M0X8"/>
<organism evidence="2 3">
    <name type="scientific">Microbacterium ulmi</name>
    <dbReference type="NCBI Taxonomy" id="179095"/>
    <lineage>
        <taxon>Bacteria</taxon>
        <taxon>Bacillati</taxon>
        <taxon>Actinomycetota</taxon>
        <taxon>Actinomycetes</taxon>
        <taxon>Micrococcales</taxon>
        <taxon>Microbacteriaceae</taxon>
        <taxon>Microbacterium</taxon>
    </lineage>
</organism>